<dbReference type="EMBL" id="JAQQWI010000018">
    <property type="protein sequence ID" value="KAK8001715.1"/>
    <property type="molecule type" value="Genomic_DNA"/>
</dbReference>
<feature type="signal peptide" evidence="1">
    <location>
        <begin position="1"/>
        <end position="25"/>
    </location>
</feature>
<evidence type="ECO:0000256" key="1">
    <source>
        <dbReference type="SAM" id="SignalP"/>
    </source>
</evidence>
<dbReference type="Proteomes" id="UP001396898">
    <property type="component" value="Unassembled WGS sequence"/>
</dbReference>
<name>A0ABR1R7E3_9PEZI</name>
<proteinExistence type="predicted"/>
<evidence type="ECO:0000313" key="2">
    <source>
        <dbReference type="EMBL" id="KAK8001715.1"/>
    </source>
</evidence>
<gene>
    <name evidence="2" type="ORF">PG991_013937</name>
</gene>
<evidence type="ECO:0000313" key="3">
    <source>
        <dbReference type="Proteomes" id="UP001396898"/>
    </source>
</evidence>
<sequence>MYIISGVVTLGLTLLLRHLFPTYQGSLQCHLEDGHIAGPFGLDEKEASEVYDLVAAFCRPSREDGAGAWPPRSEHEQVWSVPLRPHRGIYAMMSPYFATTDPSVDDDIIAKRRAGFRAKCGGPACYPPRPAHGAGRLGSRGGV</sequence>
<comment type="caution">
    <text evidence="2">The sequence shown here is derived from an EMBL/GenBank/DDBJ whole genome shotgun (WGS) entry which is preliminary data.</text>
</comment>
<reference evidence="2 3" key="1">
    <citation type="submission" date="2023-01" db="EMBL/GenBank/DDBJ databases">
        <title>Analysis of 21 Apiospora genomes using comparative genomics revels a genus with tremendous synthesis potential of carbohydrate active enzymes and secondary metabolites.</title>
        <authorList>
            <person name="Sorensen T."/>
        </authorList>
    </citation>
    <scope>NUCLEOTIDE SEQUENCE [LARGE SCALE GENOMIC DNA]</scope>
    <source>
        <strain evidence="2 3">CBS 20057</strain>
    </source>
</reference>
<protein>
    <submittedName>
        <fullName evidence="2">Uncharacterized protein</fullName>
    </submittedName>
</protein>
<feature type="chain" id="PRO_5046105344" evidence="1">
    <location>
        <begin position="26"/>
        <end position="143"/>
    </location>
</feature>
<organism evidence="2 3">
    <name type="scientific">Apiospora marii</name>
    <dbReference type="NCBI Taxonomy" id="335849"/>
    <lineage>
        <taxon>Eukaryota</taxon>
        <taxon>Fungi</taxon>
        <taxon>Dikarya</taxon>
        <taxon>Ascomycota</taxon>
        <taxon>Pezizomycotina</taxon>
        <taxon>Sordariomycetes</taxon>
        <taxon>Xylariomycetidae</taxon>
        <taxon>Amphisphaeriales</taxon>
        <taxon>Apiosporaceae</taxon>
        <taxon>Apiospora</taxon>
    </lineage>
</organism>
<accession>A0ABR1R7E3</accession>
<keyword evidence="3" id="KW-1185">Reference proteome</keyword>
<keyword evidence="1" id="KW-0732">Signal</keyword>